<evidence type="ECO:0000256" key="4">
    <source>
        <dbReference type="ARBA" id="ARBA00023002"/>
    </source>
</evidence>
<evidence type="ECO:0000259" key="6">
    <source>
        <dbReference type="Pfam" id="PF00107"/>
    </source>
</evidence>
<dbReference type="AlphaFoldDB" id="A0A7K0CX86"/>
<keyword evidence="2 5" id="KW-0479">Metal-binding</keyword>
<dbReference type="InterPro" id="IPR011032">
    <property type="entry name" value="GroES-like_sf"/>
</dbReference>
<organism evidence="8 9">
    <name type="scientific">Nocardia macrotermitis</name>
    <dbReference type="NCBI Taxonomy" id="2585198"/>
    <lineage>
        <taxon>Bacteria</taxon>
        <taxon>Bacillati</taxon>
        <taxon>Actinomycetota</taxon>
        <taxon>Actinomycetes</taxon>
        <taxon>Mycobacteriales</taxon>
        <taxon>Nocardiaceae</taxon>
        <taxon>Nocardia</taxon>
    </lineage>
</organism>
<dbReference type="Pfam" id="PF00107">
    <property type="entry name" value="ADH_zinc_N"/>
    <property type="match status" value="1"/>
</dbReference>
<name>A0A7K0CX86_9NOCA</name>
<dbReference type="InterPro" id="IPR002328">
    <property type="entry name" value="ADH_Zn_CS"/>
</dbReference>
<dbReference type="GO" id="GO:0004022">
    <property type="term" value="F:alcohol dehydrogenase (NAD+) activity"/>
    <property type="evidence" value="ECO:0007669"/>
    <property type="project" value="UniProtKB-EC"/>
</dbReference>
<dbReference type="PROSITE" id="PS00059">
    <property type="entry name" value="ADH_ZINC"/>
    <property type="match status" value="1"/>
</dbReference>
<dbReference type="EMBL" id="WEGK01000002">
    <property type="protein sequence ID" value="MQY18119.1"/>
    <property type="molecule type" value="Genomic_DNA"/>
</dbReference>
<feature type="domain" description="Alcohol dehydrogenase-like N-terminal" evidence="7">
    <location>
        <begin position="26"/>
        <end position="134"/>
    </location>
</feature>
<comment type="caution">
    <text evidence="8">The sequence shown here is derived from an EMBL/GenBank/DDBJ whole genome shotgun (WGS) entry which is preliminary data.</text>
</comment>
<sequence length="341" mass="34593">MRAVLLNAPGEIVVGEVEDAGVRESTDAVVRVIAAGVCGTDIRAFAGRPGPVMGPACGHEFVGVVEDFGADVVTLRRGEVVVAPFMFADGVCVQCVRGVPTSCRAGGMWAVAAGGAQAEAVRVPFADGTLVPVPVDVTDERIPAVLSLADVMATGHHAIAGPGRGVPGVVAVVGDGAVGLCAVLAARAAGVERILLLGRHEDRLRIGKSFGATEIVTVREGEAAAQVLEATGGAGADLVVDAVGEQEALDTAFAICADGGALSLVGGPHGGIDLMGCFLRNITVSGGLTPARRYLPELLDEVLAGRLDPSPIFEATVPLADAARGYQLMADRQATKVLVRV</sequence>
<keyword evidence="9" id="KW-1185">Reference proteome</keyword>
<gene>
    <name evidence="8" type="ORF">NRB20_11880</name>
</gene>
<evidence type="ECO:0000259" key="7">
    <source>
        <dbReference type="Pfam" id="PF08240"/>
    </source>
</evidence>
<proteinExistence type="inferred from homology"/>
<dbReference type="OrthoDB" id="241504at2"/>
<evidence type="ECO:0000256" key="5">
    <source>
        <dbReference type="RuleBase" id="RU361277"/>
    </source>
</evidence>
<comment type="similarity">
    <text evidence="5">Belongs to the zinc-containing alcohol dehydrogenase family.</text>
</comment>
<feature type="domain" description="Alcohol dehydrogenase-like C-terminal" evidence="6">
    <location>
        <begin position="177"/>
        <end position="302"/>
    </location>
</feature>
<accession>A0A7K0CX86</accession>
<evidence type="ECO:0000313" key="8">
    <source>
        <dbReference type="EMBL" id="MQY18119.1"/>
    </source>
</evidence>
<dbReference type="Proteomes" id="UP000438448">
    <property type="component" value="Unassembled WGS sequence"/>
</dbReference>
<reference evidence="8 9" key="1">
    <citation type="submission" date="2019-10" db="EMBL/GenBank/DDBJ databases">
        <title>Nocardia macrotermitis sp. nov. and Nocardia aurantia sp. nov., isolated from the gut of fungus growing-termite Macrotermes natalensis.</title>
        <authorList>
            <person name="Benndorf R."/>
            <person name="Schwitalla J."/>
            <person name="Martin K."/>
            <person name="De Beer W."/>
            <person name="Kaster A.-K."/>
            <person name="Vollmers J."/>
            <person name="Poulsen M."/>
            <person name="Beemelmanns C."/>
        </authorList>
    </citation>
    <scope>NUCLEOTIDE SEQUENCE [LARGE SCALE GENOMIC DNA]</scope>
    <source>
        <strain evidence="8 9">RB20</strain>
    </source>
</reference>
<dbReference type="GO" id="GO:0008270">
    <property type="term" value="F:zinc ion binding"/>
    <property type="evidence" value="ECO:0007669"/>
    <property type="project" value="InterPro"/>
</dbReference>
<dbReference type="InterPro" id="IPR036291">
    <property type="entry name" value="NAD(P)-bd_dom_sf"/>
</dbReference>
<dbReference type="PANTHER" id="PTHR42813">
    <property type="entry name" value="ZINC-TYPE ALCOHOL DEHYDROGENASE-LIKE"/>
    <property type="match status" value="1"/>
</dbReference>
<dbReference type="InterPro" id="IPR013154">
    <property type="entry name" value="ADH-like_N"/>
</dbReference>
<dbReference type="SUPFAM" id="SSF50129">
    <property type="entry name" value="GroES-like"/>
    <property type="match status" value="1"/>
</dbReference>
<keyword evidence="4 8" id="KW-0560">Oxidoreductase</keyword>
<evidence type="ECO:0000256" key="2">
    <source>
        <dbReference type="ARBA" id="ARBA00022723"/>
    </source>
</evidence>
<dbReference type="EC" id="1.1.1.1" evidence="8"/>
<dbReference type="SUPFAM" id="SSF51735">
    <property type="entry name" value="NAD(P)-binding Rossmann-fold domains"/>
    <property type="match status" value="1"/>
</dbReference>
<dbReference type="RefSeq" id="WP_153408171.1">
    <property type="nucleotide sequence ID" value="NZ_WEGK01000002.1"/>
</dbReference>
<evidence type="ECO:0000256" key="3">
    <source>
        <dbReference type="ARBA" id="ARBA00022833"/>
    </source>
</evidence>
<dbReference type="PANTHER" id="PTHR42813:SF2">
    <property type="entry name" value="DEHYDROGENASE, ZINC-CONTAINING, PUTATIVE (AFU_ORTHOLOGUE AFUA_2G02810)-RELATED"/>
    <property type="match status" value="1"/>
</dbReference>
<protein>
    <submittedName>
        <fullName evidence="8">Putative zinc-binding alcohol dehydrogenase</fullName>
        <ecNumber evidence="8">1.1.1.1</ecNumber>
    </submittedName>
</protein>
<dbReference type="Gene3D" id="3.40.50.720">
    <property type="entry name" value="NAD(P)-binding Rossmann-like Domain"/>
    <property type="match status" value="1"/>
</dbReference>
<dbReference type="Gene3D" id="3.90.180.10">
    <property type="entry name" value="Medium-chain alcohol dehydrogenases, catalytic domain"/>
    <property type="match status" value="1"/>
</dbReference>
<evidence type="ECO:0000313" key="9">
    <source>
        <dbReference type="Proteomes" id="UP000438448"/>
    </source>
</evidence>
<dbReference type="InterPro" id="IPR013149">
    <property type="entry name" value="ADH-like_C"/>
</dbReference>
<evidence type="ECO:0000256" key="1">
    <source>
        <dbReference type="ARBA" id="ARBA00001947"/>
    </source>
</evidence>
<keyword evidence="3 5" id="KW-0862">Zinc</keyword>
<dbReference type="Pfam" id="PF08240">
    <property type="entry name" value="ADH_N"/>
    <property type="match status" value="1"/>
</dbReference>
<comment type="cofactor">
    <cofactor evidence="1 5">
        <name>Zn(2+)</name>
        <dbReference type="ChEBI" id="CHEBI:29105"/>
    </cofactor>
</comment>